<keyword evidence="1" id="KW-0472">Membrane</keyword>
<organism evidence="2 3">
    <name type="scientific">Sphagnum troendelagicum</name>
    <dbReference type="NCBI Taxonomy" id="128251"/>
    <lineage>
        <taxon>Eukaryota</taxon>
        <taxon>Viridiplantae</taxon>
        <taxon>Streptophyta</taxon>
        <taxon>Embryophyta</taxon>
        <taxon>Bryophyta</taxon>
        <taxon>Sphagnophytina</taxon>
        <taxon>Sphagnopsida</taxon>
        <taxon>Sphagnales</taxon>
        <taxon>Sphagnaceae</taxon>
        <taxon>Sphagnum</taxon>
    </lineage>
</organism>
<keyword evidence="3" id="KW-1185">Reference proteome</keyword>
<evidence type="ECO:0000313" key="2">
    <source>
        <dbReference type="EMBL" id="CAK9189665.1"/>
    </source>
</evidence>
<gene>
    <name evidence="2" type="ORF">CSSPTR1EN2_LOCUS316</name>
</gene>
<reference evidence="2 3" key="1">
    <citation type="submission" date="2024-02" db="EMBL/GenBank/DDBJ databases">
        <authorList>
            <consortium name="ELIXIR-Norway"/>
            <consortium name="Elixir Norway"/>
        </authorList>
    </citation>
    <scope>NUCLEOTIDE SEQUENCE [LARGE SCALE GENOMIC DNA]</scope>
</reference>
<proteinExistence type="predicted"/>
<dbReference type="EMBL" id="OZ019893">
    <property type="protein sequence ID" value="CAK9189665.1"/>
    <property type="molecule type" value="Genomic_DNA"/>
</dbReference>
<sequence length="120" mass="13127">MGISSTSSAAATSNLGTTYSYSILILLFGAGFLLGFFMGFGYYLSLHIAYAMGRRSTARARSPAGKLIQQRTVNLTPFVGIQIYALANFERECKSFQFNNHALVRSSASHYLERNAVHGC</sequence>
<feature type="transmembrane region" description="Helical" evidence="1">
    <location>
        <begin position="20"/>
        <end position="45"/>
    </location>
</feature>
<dbReference type="Proteomes" id="UP001497512">
    <property type="component" value="Chromosome 1"/>
</dbReference>
<evidence type="ECO:0000313" key="3">
    <source>
        <dbReference type="Proteomes" id="UP001497512"/>
    </source>
</evidence>
<keyword evidence="1" id="KW-0812">Transmembrane</keyword>
<evidence type="ECO:0000256" key="1">
    <source>
        <dbReference type="SAM" id="Phobius"/>
    </source>
</evidence>
<keyword evidence="1" id="KW-1133">Transmembrane helix</keyword>
<protein>
    <submittedName>
        <fullName evidence="2">Uncharacterized protein</fullName>
    </submittedName>
</protein>
<name>A0ABP0T837_9BRYO</name>
<accession>A0ABP0T837</accession>